<name>A0ABM7PFV5_9BACT</name>
<evidence type="ECO:0000313" key="1">
    <source>
        <dbReference type="EMBL" id="BCS96479.1"/>
    </source>
</evidence>
<protein>
    <recommendedName>
        <fullName evidence="3">Transposase</fullName>
    </recommendedName>
</protein>
<evidence type="ECO:0000313" key="2">
    <source>
        <dbReference type="Proteomes" id="UP001320148"/>
    </source>
</evidence>
<reference evidence="1 2" key="1">
    <citation type="submission" date="2021-02" db="EMBL/GenBank/DDBJ databases">
        <title>Complete genome of Desulfoluna sp. strain ASN36.</title>
        <authorList>
            <person name="Takahashi A."/>
            <person name="Kojima H."/>
            <person name="Fukui M."/>
        </authorList>
    </citation>
    <scope>NUCLEOTIDE SEQUENCE [LARGE SCALE GENOMIC DNA]</scope>
    <source>
        <strain evidence="1 2">ASN36</strain>
    </source>
</reference>
<organism evidence="1 2">
    <name type="scientific">Desulfoluna limicola</name>
    <dbReference type="NCBI Taxonomy" id="2810562"/>
    <lineage>
        <taxon>Bacteria</taxon>
        <taxon>Pseudomonadati</taxon>
        <taxon>Thermodesulfobacteriota</taxon>
        <taxon>Desulfobacteria</taxon>
        <taxon>Desulfobacterales</taxon>
        <taxon>Desulfolunaceae</taxon>
        <taxon>Desulfoluna</taxon>
    </lineage>
</organism>
<sequence length="68" mass="7748">MIGSVISEAPLLKYVWTLHEALEQWEAHAVESLFRAPSTHVDETSMRVDKNSIGFMSTLPEIRPYDLC</sequence>
<evidence type="ECO:0008006" key="3">
    <source>
        <dbReference type="Google" id="ProtNLM"/>
    </source>
</evidence>
<accession>A0ABM7PFV5</accession>
<gene>
    <name evidence="1" type="ORF">DSLASN_21110</name>
</gene>
<keyword evidence="2" id="KW-1185">Reference proteome</keyword>
<proteinExistence type="predicted"/>
<dbReference type="Proteomes" id="UP001320148">
    <property type="component" value="Chromosome"/>
</dbReference>
<dbReference type="EMBL" id="AP024488">
    <property type="protein sequence ID" value="BCS96479.1"/>
    <property type="molecule type" value="Genomic_DNA"/>
</dbReference>